<keyword evidence="5 9" id="KW-0028">Amino-acid biosynthesis</keyword>
<sequence length="199" mass="21727">MTQIKICGLFRDEDVDYVNEAKPDMCGFIIDVPKSHRNVGAGQLLRLRKRLDAGIRPVGVFVNAPIGRIREIVQEGLIDMVQLHGAEDEAYIMELKKQIPIPVIKAFNIRSAKDTEKAAASLADLVLADNGGGTGKTFDWGLVRTLDRPFILAGGLNPDNVSEAVESLHPWAVDMSSGVETERIKDRQKILAAVAAVRG</sequence>
<dbReference type="Gene3D" id="3.20.20.70">
    <property type="entry name" value="Aldolase class I"/>
    <property type="match status" value="1"/>
</dbReference>
<comment type="pathway">
    <text evidence="2 9">Amino-acid biosynthesis; L-tryptophan biosynthesis; L-tryptophan from chorismate: step 3/5.</text>
</comment>
<evidence type="ECO:0000256" key="3">
    <source>
        <dbReference type="ARBA" id="ARBA00012572"/>
    </source>
</evidence>
<protein>
    <recommendedName>
        <fullName evidence="4 9">N-(5'-phosphoribosyl)anthranilate isomerase</fullName>
        <shortName evidence="9">PRAI</shortName>
        <ecNumber evidence="3 9">5.3.1.24</ecNumber>
    </recommendedName>
</protein>
<evidence type="ECO:0000256" key="5">
    <source>
        <dbReference type="ARBA" id="ARBA00022605"/>
    </source>
</evidence>
<keyword evidence="7 9" id="KW-0057">Aromatic amino acid biosynthesis</keyword>
<evidence type="ECO:0000256" key="2">
    <source>
        <dbReference type="ARBA" id="ARBA00004664"/>
    </source>
</evidence>
<dbReference type="InterPro" id="IPR044643">
    <property type="entry name" value="TrpF_fam"/>
</dbReference>
<dbReference type="InterPro" id="IPR001240">
    <property type="entry name" value="PRAI_dom"/>
</dbReference>
<evidence type="ECO:0000313" key="12">
    <source>
        <dbReference type="Proteomes" id="UP000824164"/>
    </source>
</evidence>
<dbReference type="GO" id="GO:0000162">
    <property type="term" value="P:L-tryptophan biosynthetic process"/>
    <property type="evidence" value="ECO:0007669"/>
    <property type="project" value="UniProtKB-UniRule"/>
</dbReference>
<dbReference type="GO" id="GO:0004640">
    <property type="term" value="F:phosphoribosylanthranilate isomerase activity"/>
    <property type="evidence" value="ECO:0007669"/>
    <property type="project" value="UniProtKB-UniRule"/>
</dbReference>
<evidence type="ECO:0000256" key="9">
    <source>
        <dbReference type="HAMAP-Rule" id="MF_00135"/>
    </source>
</evidence>
<gene>
    <name evidence="9" type="primary">trpF</name>
    <name evidence="11" type="ORF">IAB63_01870</name>
</gene>
<keyword evidence="6 9" id="KW-0822">Tryptophan biosynthesis</keyword>
<evidence type="ECO:0000259" key="10">
    <source>
        <dbReference type="Pfam" id="PF00697"/>
    </source>
</evidence>
<reference evidence="11" key="1">
    <citation type="submission" date="2020-10" db="EMBL/GenBank/DDBJ databases">
        <authorList>
            <person name="Gilroy R."/>
        </authorList>
    </citation>
    <scope>NUCLEOTIDE SEQUENCE</scope>
    <source>
        <strain evidence="11">CHK187-14744</strain>
    </source>
</reference>
<dbReference type="EC" id="5.3.1.24" evidence="3 9"/>
<evidence type="ECO:0000256" key="8">
    <source>
        <dbReference type="ARBA" id="ARBA00023235"/>
    </source>
</evidence>
<dbReference type="InterPro" id="IPR013785">
    <property type="entry name" value="Aldolase_TIM"/>
</dbReference>
<evidence type="ECO:0000256" key="1">
    <source>
        <dbReference type="ARBA" id="ARBA00001164"/>
    </source>
</evidence>
<comment type="catalytic activity">
    <reaction evidence="1 9">
        <text>N-(5-phospho-beta-D-ribosyl)anthranilate = 1-(2-carboxyphenylamino)-1-deoxy-D-ribulose 5-phosphate</text>
        <dbReference type="Rhea" id="RHEA:21540"/>
        <dbReference type="ChEBI" id="CHEBI:18277"/>
        <dbReference type="ChEBI" id="CHEBI:58613"/>
        <dbReference type="EC" id="5.3.1.24"/>
    </reaction>
</comment>
<evidence type="ECO:0000256" key="4">
    <source>
        <dbReference type="ARBA" id="ARBA00022272"/>
    </source>
</evidence>
<name>A0A9D1KW40_9FIRM</name>
<dbReference type="PANTHER" id="PTHR42894:SF1">
    <property type="entry name" value="N-(5'-PHOSPHORIBOSYL)ANTHRANILATE ISOMERASE"/>
    <property type="match status" value="1"/>
</dbReference>
<accession>A0A9D1KW40</accession>
<feature type="domain" description="N-(5'phosphoribosyl) anthranilate isomerase (PRAI)" evidence="10">
    <location>
        <begin position="4"/>
        <end position="194"/>
    </location>
</feature>
<dbReference type="Pfam" id="PF00697">
    <property type="entry name" value="PRAI"/>
    <property type="match status" value="1"/>
</dbReference>
<evidence type="ECO:0000256" key="6">
    <source>
        <dbReference type="ARBA" id="ARBA00022822"/>
    </source>
</evidence>
<comment type="caution">
    <text evidence="11">The sequence shown here is derived from an EMBL/GenBank/DDBJ whole genome shotgun (WGS) entry which is preliminary data.</text>
</comment>
<dbReference type="SUPFAM" id="SSF51366">
    <property type="entry name" value="Ribulose-phoshate binding barrel"/>
    <property type="match status" value="1"/>
</dbReference>
<dbReference type="HAMAP" id="MF_00135">
    <property type="entry name" value="PRAI"/>
    <property type="match status" value="1"/>
</dbReference>
<evidence type="ECO:0000313" key="11">
    <source>
        <dbReference type="EMBL" id="HIU01982.1"/>
    </source>
</evidence>
<dbReference type="InterPro" id="IPR011060">
    <property type="entry name" value="RibuloseP-bd_barrel"/>
</dbReference>
<reference evidence="11" key="2">
    <citation type="journal article" date="2021" name="PeerJ">
        <title>Extensive microbial diversity within the chicken gut microbiome revealed by metagenomics and culture.</title>
        <authorList>
            <person name="Gilroy R."/>
            <person name="Ravi A."/>
            <person name="Getino M."/>
            <person name="Pursley I."/>
            <person name="Horton D.L."/>
            <person name="Alikhan N.F."/>
            <person name="Baker D."/>
            <person name="Gharbi K."/>
            <person name="Hall N."/>
            <person name="Watson M."/>
            <person name="Adriaenssens E.M."/>
            <person name="Foster-Nyarko E."/>
            <person name="Jarju S."/>
            <person name="Secka A."/>
            <person name="Antonio M."/>
            <person name="Oren A."/>
            <person name="Chaudhuri R.R."/>
            <person name="La Ragione R."/>
            <person name="Hildebrand F."/>
            <person name="Pallen M.J."/>
        </authorList>
    </citation>
    <scope>NUCLEOTIDE SEQUENCE</scope>
    <source>
        <strain evidence="11">CHK187-14744</strain>
    </source>
</reference>
<dbReference type="PANTHER" id="PTHR42894">
    <property type="entry name" value="N-(5'-PHOSPHORIBOSYL)ANTHRANILATE ISOMERASE"/>
    <property type="match status" value="1"/>
</dbReference>
<organism evidence="11 12">
    <name type="scientific">Candidatus Onthocola gallistercoris</name>
    <dbReference type="NCBI Taxonomy" id="2840876"/>
    <lineage>
        <taxon>Bacteria</taxon>
        <taxon>Bacillati</taxon>
        <taxon>Bacillota</taxon>
        <taxon>Bacilli</taxon>
        <taxon>Candidatus Onthocola</taxon>
    </lineage>
</organism>
<keyword evidence="8 9" id="KW-0413">Isomerase</keyword>
<dbReference type="CDD" id="cd00405">
    <property type="entry name" value="PRAI"/>
    <property type="match status" value="1"/>
</dbReference>
<proteinExistence type="inferred from homology"/>
<dbReference type="AlphaFoldDB" id="A0A9D1KW40"/>
<dbReference type="Proteomes" id="UP000824164">
    <property type="component" value="Unassembled WGS sequence"/>
</dbReference>
<comment type="similarity">
    <text evidence="9">Belongs to the TrpF family.</text>
</comment>
<evidence type="ECO:0000256" key="7">
    <source>
        <dbReference type="ARBA" id="ARBA00023141"/>
    </source>
</evidence>
<dbReference type="EMBL" id="DVLT01000011">
    <property type="protein sequence ID" value="HIU01982.1"/>
    <property type="molecule type" value="Genomic_DNA"/>
</dbReference>